<feature type="region of interest" description="Disordered" evidence="1">
    <location>
        <begin position="33"/>
        <end position="87"/>
    </location>
</feature>
<protein>
    <recommendedName>
        <fullName evidence="5">Lipoprotein</fullName>
    </recommendedName>
</protein>
<evidence type="ECO:0000313" key="3">
    <source>
        <dbReference type="EMBL" id="QTL97068.1"/>
    </source>
</evidence>
<gene>
    <name evidence="3" type="ORF">GM661_03280</name>
</gene>
<dbReference type="PROSITE" id="PS51257">
    <property type="entry name" value="PROKAR_LIPOPROTEIN"/>
    <property type="match status" value="1"/>
</dbReference>
<dbReference type="EMBL" id="CP046640">
    <property type="protein sequence ID" value="QTL97068.1"/>
    <property type="molecule type" value="Genomic_DNA"/>
</dbReference>
<evidence type="ECO:0000313" key="4">
    <source>
        <dbReference type="Proteomes" id="UP000665020"/>
    </source>
</evidence>
<keyword evidence="4" id="KW-1185">Reference proteome</keyword>
<organism evidence="3 4">
    <name type="scientific">Iocasia fonsfrigidae</name>
    <dbReference type="NCBI Taxonomy" id="2682810"/>
    <lineage>
        <taxon>Bacteria</taxon>
        <taxon>Bacillati</taxon>
        <taxon>Bacillota</taxon>
        <taxon>Clostridia</taxon>
        <taxon>Halanaerobiales</taxon>
        <taxon>Halanaerobiaceae</taxon>
        <taxon>Iocasia</taxon>
    </lineage>
</organism>
<proteinExistence type="predicted"/>
<evidence type="ECO:0008006" key="5">
    <source>
        <dbReference type="Google" id="ProtNLM"/>
    </source>
</evidence>
<reference evidence="3" key="1">
    <citation type="submission" date="2019-12" db="EMBL/GenBank/DDBJ databases">
        <authorList>
            <person name="zhang j."/>
            <person name="sun C.M."/>
        </authorList>
    </citation>
    <scope>NUCLEOTIDE SEQUENCE</scope>
    <source>
        <strain evidence="3">NS-1</strain>
    </source>
</reference>
<feature type="signal peptide" evidence="2">
    <location>
        <begin position="1"/>
        <end position="23"/>
    </location>
</feature>
<dbReference type="RefSeq" id="WP_230868728.1">
    <property type="nucleotide sequence ID" value="NZ_CP046640.1"/>
</dbReference>
<accession>A0A8A7KBW9</accession>
<name>A0A8A7KBW9_9FIRM</name>
<keyword evidence="2" id="KW-0732">Signal</keyword>
<dbReference type="KEGG" id="ifn:GM661_03280"/>
<dbReference type="AlphaFoldDB" id="A0A8A7KBW9"/>
<dbReference type="Proteomes" id="UP000665020">
    <property type="component" value="Chromosome"/>
</dbReference>
<sequence>MLAKNNKQKLILFVLLITTMIIAGCSANQTEQINDNSSTSLENQSSAEISEKNNKSSLSIEEQDIQSELETKPSINKEIDTPQTIDN</sequence>
<evidence type="ECO:0000256" key="1">
    <source>
        <dbReference type="SAM" id="MobiDB-lite"/>
    </source>
</evidence>
<feature type="compositionally biased region" description="Basic and acidic residues" evidence="1">
    <location>
        <begin position="69"/>
        <end position="80"/>
    </location>
</feature>
<evidence type="ECO:0000256" key="2">
    <source>
        <dbReference type="SAM" id="SignalP"/>
    </source>
</evidence>
<feature type="chain" id="PRO_5038713619" description="Lipoprotein" evidence="2">
    <location>
        <begin position="24"/>
        <end position="87"/>
    </location>
</feature>
<feature type="compositionally biased region" description="Polar residues" evidence="1">
    <location>
        <begin position="33"/>
        <end position="48"/>
    </location>
</feature>